<evidence type="ECO:0000256" key="2">
    <source>
        <dbReference type="ARBA" id="ARBA00022729"/>
    </source>
</evidence>
<accession>A0A6H2HBV3</accession>
<gene>
    <name evidence="5" type="ORF">HC248_02677</name>
</gene>
<dbReference type="KEGG" id="pvac:HC248_02677"/>
<name>A0A6H2HBV3_9BURK</name>
<evidence type="ECO:0000313" key="6">
    <source>
        <dbReference type="Proteomes" id="UP000502041"/>
    </source>
</evidence>
<organism evidence="5 6">
    <name type="scientific">Polaromonas vacuolata</name>
    <dbReference type="NCBI Taxonomy" id="37448"/>
    <lineage>
        <taxon>Bacteria</taxon>
        <taxon>Pseudomonadati</taxon>
        <taxon>Pseudomonadota</taxon>
        <taxon>Betaproteobacteria</taxon>
        <taxon>Burkholderiales</taxon>
        <taxon>Comamonadaceae</taxon>
        <taxon>Polaromonas</taxon>
    </lineage>
</organism>
<evidence type="ECO:0000259" key="4">
    <source>
        <dbReference type="Pfam" id="PF09375"/>
    </source>
</evidence>
<dbReference type="AlphaFoldDB" id="A0A6H2HBV3"/>
<dbReference type="InterPro" id="IPR038352">
    <property type="entry name" value="Imelysin_sf"/>
</dbReference>
<dbReference type="InterPro" id="IPR018976">
    <property type="entry name" value="Imelysin-like"/>
</dbReference>
<comment type="subcellular location">
    <subcellularLocation>
        <location evidence="1">Cell envelope</location>
    </subcellularLocation>
</comment>
<keyword evidence="2 3" id="KW-0732">Signal</keyword>
<dbReference type="Proteomes" id="UP000502041">
    <property type="component" value="Chromosome"/>
</dbReference>
<dbReference type="EMBL" id="CP051461">
    <property type="protein sequence ID" value="QJC57352.1"/>
    <property type="molecule type" value="Genomic_DNA"/>
</dbReference>
<dbReference type="RefSeq" id="WP_168922878.1">
    <property type="nucleotide sequence ID" value="NZ_CP051461.1"/>
</dbReference>
<feature type="chain" id="PRO_5026281496" description="Imelysin-like domain-containing protein" evidence="3">
    <location>
        <begin position="29"/>
        <end position="378"/>
    </location>
</feature>
<dbReference type="Gene3D" id="1.20.1420.20">
    <property type="entry name" value="M75 peptidase, HXXE motif"/>
    <property type="match status" value="1"/>
</dbReference>
<reference evidence="5 6" key="1">
    <citation type="submission" date="2020-04" db="EMBL/GenBank/DDBJ databases">
        <title>Complete genome of a Psychrophilic, Marine, Gas Vacuolate Bacterium Polaromonas vacuolata KCTC 22033T.</title>
        <authorList>
            <person name="Hwang K."/>
            <person name="Kim K.M."/>
        </authorList>
    </citation>
    <scope>NUCLEOTIDE SEQUENCE [LARGE SCALE GENOMIC DNA]</scope>
    <source>
        <strain evidence="5 6">KCTC 22033</strain>
    </source>
</reference>
<evidence type="ECO:0000256" key="1">
    <source>
        <dbReference type="ARBA" id="ARBA00004196"/>
    </source>
</evidence>
<keyword evidence="6" id="KW-1185">Reference proteome</keyword>
<dbReference type="GO" id="GO:0030313">
    <property type="term" value="C:cell envelope"/>
    <property type="evidence" value="ECO:0007669"/>
    <property type="project" value="UniProtKB-SubCell"/>
</dbReference>
<dbReference type="Pfam" id="PF09375">
    <property type="entry name" value="Peptidase_M75"/>
    <property type="match status" value="1"/>
</dbReference>
<evidence type="ECO:0000313" key="5">
    <source>
        <dbReference type="EMBL" id="QJC57352.1"/>
    </source>
</evidence>
<feature type="signal peptide" evidence="3">
    <location>
        <begin position="1"/>
        <end position="28"/>
    </location>
</feature>
<dbReference type="InterPro" id="IPR034984">
    <property type="entry name" value="Imelysin-like_IPPA"/>
</dbReference>
<feature type="domain" description="Imelysin-like" evidence="4">
    <location>
        <begin position="68"/>
        <end position="356"/>
    </location>
</feature>
<evidence type="ECO:0000256" key="3">
    <source>
        <dbReference type="SAM" id="SignalP"/>
    </source>
</evidence>
<sequence>MNFFNRFSPASIPAITLILVLCSASVYAAPKAAALAESTYAPVNVMPSYGPEHAMQGIYSFQMPALAQRFRTQSQQLLQVTERFCQGNAPLAAVRTEWQTTLLSWEMLSTPAVGPLVSRRSQRQIDFWPTRPKLIDRALMADPQNQVDMERVGTPAKGLPAMEWLLTQWSAPGQDKPSVRDCRFITLVAQGIAEEAVALDAAFATLASKNWTDSRTQARAAMTEWVNQWLAGLERLRWAQIEKPIVAYQTSQSNNKDEQIAFARLSMASNLAGWKAQWQSLLIQARLTEAQYRNPPKPGQALVPIEALLVGRGELALAGRWVAALDKVSATMAVLKPDASAKELLAVAQQMKAVSLLFQNQVVSVLGTPLGFSDADGD</sequence>
<proteinExistence type="predicted"/>
<protein>
    <recommendedName>
        <fullName evidence="4">Imelysin-like domain-containing protein</fullName>
    </recommendedName>
</protein>
<dbReference type="CDD" id="cd14659">
    <property type="entry name" value="Imelysin-like_IPPA"/>
    <property type="match status" value="1"/>
</dbReference>